<dbReference type="InterPro" id="IPR001584">
    <property type="entry name" value="Integrase_cat-core"/>
</dbReference>
<protein>
    <submittedName>
        <fullName evidence="2">IS3 family transposase</fullName>
    </submittedName>
</protein>
<dbReference type="Proteomes" id="UP000308744">
    <property type="component" value="Unassembled WGS sequence"/>
</dbReference>
<comment type="caution">
    <text evidence="2">The sequence shown here is derived from an EMBL/GenBank/DDBJ whole genome shotgun (WGS) entry which is preliminary data.</text>
</comment>
<dbReference type="GO" id="GO:0003676">
    <property type="term" value="F:nucleic acid binding"/>
    <property type="evidence" value="ECO:0007669"/>
    <property type="project" value="InterPro"/>
</dbReference>
<dbReference type="AlphaFoldDB" id="A0A4U2ZD23"/>
<reference evidence="2 3" key="1">
    <citation type="submission" date="2019-04" db="EMBL/GenBank/DDBJ databases">
        <title>Lysinibacillus genome sequencing.</title>
        <authorList>
            <person name="Dunlap C."/>
        </authorList>
    </citation>
    <scope>NUCLEOTIDE SEQUENCE [LARGE SCALE GENOMIC DNA]</scope>
    <source>
        <strain evidence="2 3">CCTCC AB 2010389</strain>
    </source>
</reference>
<accession>A0A4U2ZD23</accession>
<dbReference type="InterPro" id="IPR012337">
    <property type="entry name" value="RNaseH-like_sf"/>
</dbReference>
<dbReference type="PANTHER" id="PTHR46889">
    <property type="entry name" value="TRANSPOSASE INSF FOR INSERTION SEQUENCE IS3B-RELATED"/>
    <property type="match status" value="1"/>
</dbReference>
<feature type="non-terminal residue" evidence="2">
    <location>
        <position position="1"/>
    </location>
</feature>
<dbReference type="RefSeq" id="WP_170219833.1">
    <property type="nucleotide sequence ID" value="NZ_SZPU01000011.1"/>
</dbReference>
<dbReference type="SUPFAM" id="SSF53098">
    <property type="entry name" value="Ribonuclease H-like"/>
    <property type="match status" value="1"/>
</dbReference>
<gene>
    <name evidence="2" type="ORF">FC756_03600</name>
</gene>
<dbReference type="Pfam" id="PF13683">
    <property type="entry name" value="rve_3"/>
    <property type="match status" value="1"/>
</dbReference>
<evidence type="ECO:0000313" key="3">
    <source>
        <dbReference type="Proteomes" id="UP000308744"/>
    </source>
</evidence>
<feature type="domain" description="Integrase catalytic" evidence="1">
    <location>
        <begin position="7"/>
        <end position="70"/>
    </location>
</feature>
<dbReference type="InterPro" id="IPR036397">
    <property type="entry name" value="RNaseH_sf"/>
</dbReference>
<dbReference type="PANTHER" id="PTHR46889:SF4">
    <property type="entry name" value="TRANSPOSASE INSO FOR INSERTION SEQUENCE ELEMENT IS911B-RELATED"/>
    <property type="match status" value="1"/>
</dbReference>
<keyword evidence="3" id="KW-1185">Reference proteome</keyword>
<dbReference type="Gene3D" id="3.30.420.10">
    <property type="entry name" value="Ribonuclease H-like superfamily/Ribonuclease H"/>
    <property type="match status" value="1"/>
</dbReference>
<dbReference type="GO" id="GO:0015074">
    <property type="term" value="P:DNA integration"/>
    <property type="evidence" value="ECO:0007669"/>
    <property type="project" value="InterPro"/>
</dbReference>
<sequence>RVKEMGLLQSMSHRGNCLDNAPIESFFGHFKDEVDYKQAESLAELHTIVMDYMDHYNHTRKQWTLKKMAPATYRSHLIAA</sequence>
<evidence type="ECO:0000313" key="2">
    <source>
        <dbReference type="EMBL" id="TKI71975.1"/>
    </source>
</evidence>
<proteinExistence type="predicted"/>
<evidence type="ECO:0000259" key="1">
    <source>
        <dbReference type="Pfam" id="PF13683"/>
    </source>
</evidence>
<name>A0A4U2ZD23_9BACI</name>
<organism evidence="2 3">
    <name type="scientific">Lysinibacillus mangiferihumi</name>
    <dbReference type="NCBI Taxonomy" id="1130819"/>
    <lineage>
        <taxon>Bacteria</taxon>
        <taxon>Bacillati</taxon>
        <taxon>Bacillota</taxon>
        <taxon>Bacilli</taxon>
        <taxon>Bacillales</taxon>
        <taxon>Bacillaceae</taxon>
        <taxon>Lysinibacillus</taxon>
    </lineage>
</organism>
<dbReference type="InterPro" id="IPR050900">
    <property type="entry name" value="Transposase_IS3/IS150/IS904"/>
</dbReference>
<dbReference type="EMBL" id="SZPU01000011">
    <property type="protein sequence ID" value="TKI71975.1"/>
    <property type="molecule type" value="Genomic_DNA"/>
</dbReference>